<name>A0A922HND9_DERFA</name>
<comment type="function">
    <text evidence="5">Nuclease required for the repair of DNA interstrand cross-links (ICL). Acts as a 5'-3' exonuclease that anchors at a cut end of DNA and cleaves DNA successively at every third nucleotide, allowing to excise an ICL from one strand through flanking incisions.</text>
</comment>
<dbReference type="GO" id="GO:0005634">
    <property type="term" value="C:nucleus"/>
    <property type="evidence" value="ECO:0007669"/>
    <property type="project" value="UniProtKB-SubCell"/>
</dbReference>
<dbReference type="GO" id="GO:0017108">
    <property type="term" value="F:5'-flap endonuclease activity"/>
    <property type="evidence" value="ECO:0007669"/>
    <property type="project" value="TreeGrafter"/>
</dbReference>
<dbReference type="GO" id="GO:0036297">
    <property type="term" value="P:interstrand cross-link repair"/>
    <property type="evidence" value="ECO:0007669"/>
    <property type="project" value="InterPro"/>
</dbReference>
<comment type="cofactor">
    <cofactor evidence="5">
        <name>Mg(2+)</name>
        <dbReference type="ChEBI" id="CHEBI:18420"/>
    </cofactor>
    <cofactor evidence="5">
        <name>Mn(2+)</name>
        <dbReference type="ChEBI" id="CHEBI:29035"/>
    </cofactor>
</comment>
<evidence type="ECO:0000313" key="7">
    <source>
        <dbReference type="EMBL" id="KAH9493973.1"/>
    </source>
</evidence>
<dbReference type="SMART" id="SM00990">
    <property type="entry name" value="VRR_NUC"/>
    <property type="match status" value="1"/>
</dbReference>
<protein>
    <recommendedName>
        <fullName evidence="5">Fanconi-associated nuclease</fullName>
        <ecNumber evidence="5">3.1.4.1</ecNumber>
    </recommendedName>
</protein>
<dbReference type="EC" id="3.1.4.1" evidence="5"/>
<reference evidence="7" key="1">
    <citation type="submission" date="2013-05" db="EMBL/GenBank/DDBJ databases">
        <authorList>
            <person name="Yim A.K.Y."/>
            <person name="Chan T.F."/>
            <person name="Ji K.M."/>
            <person name="Liu X.Y."/>
            <person name="Zhou J.W."/>
            <person name="Li R.Q."/>
            <person name="Yang K.Y."/>
            <person name="Li J."/>
            <person name="Li M."/>
            <person name="Law P.T.W."/>
            <person name="Wu Y.L."/>
            <person name="Cai Z.L."/>
            <person name="Qin H."/>
            <person name="Bao Y."/>
            <person name="Leung R.K.K."/>
            <person name="Ng P.K.S."/>
            <person name="Zou J."/>
            <person name="Zhong X.J."/>
            <person name="Ran P.X."/>
            <person name="Zhong N.S."/>
            <person name="Liu Z.G."/>
            <person name="Tsui S.K.W."/>
        </authorList>
    </citation>
    <scope>NUCLEOTIDE SEQUENCE</scope>
    <source>
        <strain evidence="7">Derf</strain>
        <tissue evidence="7">Whole organism</tissue>
    </source>
</reference>
<sequence>MTTINNNKKQKTILDFFTKKTNHNNVTNTKIVPVDKSNNFNVITIIDDTGNTTTAVNDKNNNDNDKINETKKILNDSVNIVNTNNNNKRPLGSNDELKNVENSIIEINYIDENLCQSLFEELEIDDEKNCDLNSKEKIADDNYDELESKEMITDDKYSNFEKIFQEFRHIIQTVLKNPLNEHLFNEQDWKNIQDLTSLDGSIQVLFIRLYMRKHDWIRIANIKYPQLCDDNNGDHSKQLQILFKSGFILDHTSLKSIEDGFSALTFLEVKIFLKKYNGFKMPKSNLKPKVIEAFLHYIRTTRSVCMSSKTIEEQVLQRLQNFCQDKCIRINEDKSEVLDRIFLLYHSPNDLLEQFEDSNEDQWYRRVLGDYYNDKKFNFISKQLQANIYCGRDELLEFVKAFTIYCEIIVLNNRKQFNEVIHRLLPFISEQYYICMAKWSNKDSGLAEFLRPFTATGMYVRCLHQCLTSLDKNRLHSIYIVNVLKLLDQNIYGVRYRPHWYIRASLISQNYMKNLELAEQFCKDGLRDPSVCYDHSLELYNRLLKLNKSSVQNSPDLCPEYHKQNIYKKRTIVASYRHIENETDRKNFFVANHTNGDVEMISVEEVVRRHYLNEGYTNGIHCESKVYHSLLELLLCDIIFSTDIPDTFHYHGQRFPLDLCYDSFYQQRKSLIDDRINEISRWSSEALSIYISLAASNNTKYPIDIEYILLNNLNEIAYCMTAPKLAQLLLLLAKNYRHLRKGFPDLIMWNKDTGKFKAIEVKGPMDRISNIQSIWLSIMTQIDLDCELCTVKQKDDHA</sequence>
<keyword evidence="5" id="KW-0227">DNA damage</keyword>
<dbReference type="InterPro" id="IPR033315">
    <property type="entry name" value="Fan1-like"/>
</dbReference>
<dbReference type="InterPro" id="IPR049132">
    <property type="entry name" value="FAN1-like_euk"/>
</dbReference>
<comment type="catalytic activity">
    <reaction evidence="5">
        <text>Hydrolytically removes 5'-nucleotides successively from the 3'-hydroxy termini of 3'-hydroxy-terminated oligonucleotides.</text>
        <dbReference type="EC" id="3.1.4.1"/>
    </reaction>
</comment>
<dbReference type="Proteomes" id="UP000790347">
    <property type="component" value="Unassembled WGS sequence"/>
</dbReference>
<evidence type="ECO:0000256" key="2">
    <source>
        <dbReference type="ARBA" id="ARBA00022723"/>
    </source>
</evidence>
<comment type="similarity">
    <text evidence="5">Belongs to the FAN1 family.</text>
</comment>
<evidence type="ECO:0000313" key="8">
    <source>
        <dbReference type="Proteomes" id="UP000790347"/>
    </source>
</evidence>
<comment type="subcellular location">
    <subcellularLocation>
        <location evidence="5">Nucleus</location>
    </subcellularLocation>
</comment>
<keyword evidence="4 5" id="KW-0460">Magnesium</keyword>
<keyword evidence="1 5" id="KW-0540">Nuclease</keyword>
<keyword evidence="5" id="KW-0234">DNA repair</keyword>
<keyword evidence="2 5" id="KW-0479">Metal-binding</keyword>
<feature type="domain" description="VRR-NUC" evidence="6">
    <location>
        <begin position="697"/>
        <end position="793"/>
    </location>
</feature>
<keyword evidence="8" id="KW-1185">Reference proteome</keyword>
<dbReference type="InterPro" id="IPR014883">
    <property type="entry name" value="VRR_NUC"/>
</dbReference>
<organism evidence="7 8">
    <name type="scientific">Dermatophagoides farinae</name>
    <name type="common">American house dust mite</name>
    <dbReference type="NCBI Taxonomy" id="6954"/>
    <lineage>
        <taxon>Eukaryota</taxon>
        <taxon>Metazoa</taxon>
        <taxon>Ecdysozoa</taxon>
        <taxon>Arthropoda</taxon>
        <taxon>Chelicerata</taxon>
        <taxon>Arachnida</taxon>
        <taxon>Acari</taxon>
        <taxon>Acariformes</taxon>
        <taxon>Sarcoptiformes</taxon>
        <taxon>Astigmata</taxon>
        <taxon>Psoroptidia</taxon>
        <taxon>Analgoidea</taxon>
        <taxon>Pyroglyphidae</taxon>
        <taxon>Dermatophagoidinae</taxon>
        <taxon>Dermatophagoides</taxon>
    </lineage>
</organism>
<dbReference type="Pfam" id="PF21170">
    <property type="entry name" value="FAN1_TPR"/>
    <property type="match status" value="1"/>
</dbReference>
<dbReference type="PANTHER" id="PTHR15749">
    <property type="entry name" value="FANCONI-ASSOCIATED NUCLEASE 1"/>
    <property type="match status" value="1"/>
</dbReference>
<evidence type="ECO:0000256" key="4">
    <source>
        <dbReference type="ARBA" id="ARBA00022842"/>
    </source>
</evidence>
<dbReference type="PANTHER" id="PTHR15749:SF4">
    <property type="entry name" value="FANCONI-ASSOCIATED NUCLEASE 1"/>
    <property type="match status" value="1"/>
</dbReference>
<accession>A0A922HND9</accession>
<dbReference type="GO" id="GO:0004528">
    <property type="term" value="F:phosphodiesterase I activity"/>
    <property type="evidence" value="ECO:0007669"/>
    <property type="project" value="UniProtKB-EC"/>
</dbReference>
<gene>
    <name evidence="7" type="primary">FAN1</name>
    <name evidence="7" type="ORF">DERF_014697</name>
</gene>
<dbReference type="InterPro" id="IPR049126">
    <property type="entry name" value="FAN1-like_TPR"/>
</dbReference>
<dbReference type="CDD" id="cd22326">
    <property type="entry name" value="FAN1-like"/>
    <property type="match status" value="1"/>
</dbReference>
<keyword evidence="5" id="KW-0539">Nucleus</keyword>
<reference evidence="7" key="2">
    <citation type="journal article" date="2022" name="Res Sq">
        <title>Comparative Genomics Reveals Insights into the Divergent Evolution of Astigmatic Mites and Household Pest Adaptations.</title>
        <authorList>
            <person name="Xiong Q."/>
            <person name="Wan A.T.-Y."/>
            <person name="Liu X.-Y."/>
            <person name="Fung C.S.-H."/>
            <person name="Xiao X."/>
            <person name="Malainual N."/>
            <person name="Hou J."/>
            <person name="Wang L."/>
            <person name="Wang M."/>
            <person name="Yang K."/>
            <person name="Cui Y."/>
            <person name="Leung E."/>
            <person name="Nong W."/>
            <person name="Shin S.-K."/>
            <person name="Au S."/>
            <person name="Jeong K.Y."/>
            <person name="Chew F.T."/>
            <person name="Hui J."/>
            <person name="Leung T.F."/>
            <person name="Tungtrongchitr A."/>
            <person name="Zhong N."/>
            <person name="Liu Z."/>
            <person name="Tsui S."/>
        </authorList>
    </citation>
    <scope>NUCLEOTIDE SEQUENCE</scope>
    <source>
        <strain evidence="7">Derf</strain>
        <tissue evidence="7">Whole organism</tissue>
    </source>
</reference>
<dbReference type="GO" id="GO:0070336">
    <property type="term" value="F:flap-structured DNA binding"/>
    <property type="evidence" value="ECO:0007669"/>
    <property type="project" value="TreeGrafter"/>
</dbReference>
<keyword evidence="5" id="KW-0464">Manganese</keyword>
<dbReference type="Pfam" id="PF08774">
    <property type="entry name" value="VRR_NUC"/>
    <property type="match status" value="1"/>
</dbReference>
<evidence type="ECO:0000256" key="3">
    <source>
        <dbReference type="ARBA" id="ARBA00022801"/>
    </source>
</evidence>
<dbReference type="GO" id="GO:0046872">
    <property type="term" value="F:metal ion binding"/>
    <property type="evidence" value="ECO:0007669"/>
    <property type="project" value="UniProtKB-KW"/>
</dbReference>
<evidence type="ECO:0000259" key="6">
    <source>
        <dbReference type="SMART" id="SM00990"/>
    </source>
</evidence>
<keyword evidence="3 5" id="KW-0378">Hydrolase</keyword>
<evidence type="ECO:0000256" key="1">
    <source>
        <dbReference type="ARBA" id="ARBA00022722"/>
    </source>
</evidence>
<comment type="caution">
    <text evidence="7">The sequence shown here is derived from an EMBL/GenBank/DDBJ whole genome shotgun (WGS) entry which is preliminary data.</text>
</comment>
<dbReference type="AlphaFoldDB" id="A0A922HND9"/>
<dbReference type="GO" id="GO:0008409">
    <property type="term" value="F:5'-3' exonuclease activity"/>
    <property type="evidence" value="ECO:0007669"/>
    <property type="project" value="TreeGrafter"/>
</dbReference>
<proteinExistence type="inferred from homology"/>
<evidence type="ECO:0000256" key="5">
    <source>
        <dbReference type="RuleBase" id="RU365033"/>
    </source>
</evidence>
<dbReference type="EMBL" id="ASGP02000008">
    <property type="protein sequence ID" value="KAH9493973.1"/>
    <property type="molecule type" value="Genomic_DNA"/>
</dbReference>